<dbReference type="AlphaFoldDB" id="A0A558HDS8"/>
<dbReference type="InterPro" id="IPR029069">
    <property type="entry name" value="HotDog_dom_sf"/>
</dbReference>
<gene>
    <name evidence="3" type="ORF">FQP86_17260</name>
</gene>
<dbReference type="CDD" id="cd00586">
    <property type="entry name" value="4HBT"/>
    <property type="match status" value="1"/>
</dbReference>
<dbReference type="SUPFAM" id="SSF54637">
    <property type="entry name" value="Thioesterase/thiol ester dehydrase-isomerase"/>
    <property type="match status" value="1"/>
</dbReference>
<dbReference type="PANTHER" id="PTHR31793:SF27">
    <property type="entry name" value="NOVEL THIOESTERASE SUPERFAMILY DOMAIN AND SAPOSIN A-TYPE DOMAIN CONTAINING PROTEIN (0610012H03RIK)"/>
    <property type="match status" value="1"/>
</dbReference>
<protein>
    <submittedName>
        <fullName evidence="3">Acyl-CoA thioesterase</fullName>
    </submittedName>
</protein>
<keyword evidence="4" id="KW-1185">Reference proteome</keyword>
<dbReference type="PANTHER" id="PTHR31793">
    <property type="entry name" value="4-HYDROXYBENZOYL-COA THIOESTERASE FAMILY MEMBER"/>
    <property type="match status" value="1"/>
</dbReference>
<dbReference type="InterPro" id="IPR050563">
    <property type="entry name" value="4-hydroxybenzoyl-CoA_TE"/>
</dbReference>
<accession>A0A558HDS8</accession>
<sequence>MYFKILEPAFFDTDALGHVNNTRLPAWFEWARNDLFRVFVPDLDPRKWPLIMARIEVDFLAELQYGHEVEIRTWLSRLGGSSFTVTQEAWQHGMCGARGQCVLVQFDHQNKQSLRIEGELRTTLLSHLHEHTDSAELDLPALREKARALGTHSTAPVGSIPA</sequence>
<dbReference type="OrthoDB" id="9799036at2"/>
<dbReference type="Pfam" id="PF13279">
    <property type="entry name" value="4HBT_2"/>
    <property type="match status" value="1"/>
</dbReference>
<dbReference type="Proteomes" id="UP000319941">
    <property type="component" value="Unassembled WGS sequence"/>
</dbReference>
<reference evidence="3 4" key="1">
    <citation type="submission" date="2019-07" db="EMBL/GenBank/DDBJ databases">
        <title>Diversity of Bacteria from Kongsfjorden, Arctic.</title>
        <authorList>
            <person name="Yu Y."/>
        </authorList>
    </citation>
    <scope>NUCLEOTIDE SEQUENCE [LARGE SCALE GENOMIC DNA]</scope>
    <source>
        <strain evidence="3 4">SM1923</strain>
    </source>
</reference>
<name>A0A558HDS8_9GAMM</name>
<dbReference type="Gene3D" id="3.10.129.10">
    <property type="entry name" value="Hotdog Thioesterase"/>
    <property type="match status" value="1"/>
</dbReference>
<keyword evidence="2" id="KW-0378">Hydrolase</keyword>
<organism evidence="3 4">
    <name type="scientific">Cobetia crustatorum</name>
    <dbReference type="NCBI Taxonomy" id="553385"/>
    <lineage>
        <taxon>Bacteria</taxon>
        <taxon>Pseudomonadati</taxon>
        <taxon>Pseudomonadota</taxon>
        <taxon>Gammaproteobacteria</taxon>
        <taxon>Oceanospirillales</taxon>
        <taxon>Halomonadaceae</taxon>
        <taxon>Cobetia</taxon>
    </lineage>
</organism>
<dbReference type="EMBL" id="VNFH01000016">
    <property type="protein sequence ID" value="TVU67286.1"/>
    <property type="molecule type" value="Genomic_DNA"/>
</dbReference>
<evidence type="ECO:0000256" key="1">
    <source>
        <dbReference type="ARBA" id="ARBA00005953"/>
    </source>
</evidence>
<evidence type="ECO:0000313" key="3">
    <source>
        <dbReference type="EMBL" id="TVU67286.1"/>
    </source>
</evidence>
<evidence type="ECO:0000256" key="2">
    <source>
        <dbReference type="ARBA" id="ARBA00022801"/>
    </source>
</evidence>
<dbReference type="GO" id="GO:0047617">
    <property type="term" value="F:fatty acyl-CoA hydrolase activity"/>
    <property type="evidence" value="ECO:0007669"/>
    <property type="project" value="TreeGrafter"/>
</dbReference>
<comment type="caution">
    <text evidence="3">The sequence shown here is derived from an EMBL/GenBank/DDBJ whole genome shotgun (WGS) entry which is preliminary data.</text>
</comment>
<proteinExistence type="inferred from homology"/>
<evidence type="ECO:0000313" key="4">
    <source>
        <dbReference type="Proteomes" id="UP000319941"/>
    </source>
</evidence>
<comment type="similarity">
    <text evidence="1">Belongs to the 4-hydroxybenzoyl-CoA thioesterase family.</text>
</comment>
<dbReference type="STRING" id="553385.GCA_000591415_03032"/>